<dbReference type="OrthoDB" id="7063513at2"/>
<dbReference type="STRING" id="128403.WA1_12425"/>
<protein>
    <recommendedName>
        <fullName evidence="3">Ribbon-helix-helix protein CopG domain-containing protein</fullName>
    </recommendedName>
</protein>
<keyword evidence="2" id="KW-1185">Reference proteome</keyword>
<reference evidence="1 2" key="1">
    <citation type="journal article" date="2013" name="Genome Biol. Evol.">
        <title>Genomes of Stigonematalean cyanobacteria (subsection V) and the evolution of oxygenic photosynthesis from prokaryotes to plastids.</title>
        <authorList>
            <person name="Dagan T."/>
            <person name="Roettger M."/>
            <person name="Stucken K."/>
            <person name="Landan G."/>
            <person name="Koch R."/>
            <person name="Major P."/>
            <person name="Gould S.B."/>
            <person name="Goremykin V.V."/>
            <person name="Rippka R."/>
            <person name="Tandeau de Marsac N."/>
            <person name="Gugger M."/>
            <person name="Lockhart P.J."/>
            <person name="Allen J.F."/>
            <person name="Brune I."/>
            <person name="Maus I."/>
            <person name="Puhler A."/>
            <person name="Martin W.F."/>
        </authorList>
    </citation>
    <scope>NUCLEOTIDE SEQUENCE [LARGE SCALE GENOMIC DNA]</scope>
    <source>
        <strain evidence="1 2">PCC 7110</strain>
    </source>
</reference>
<dbReference type="AlphaFoldDB" id="A0A139XE19"/>
<proteinExistence type="predicted"/>
<dbReference type="Proteomes" id="UP000076925">
    <property type="component" value="Unassembled WGS sequence"/>
</dbReference>
<evidence type="ECO:0000313" key="1">
    <source>
        <dbReference type="EMBL" id="KYC42916.1"/>
    </source>
</evidence>
<dbReference type="EMBL" id="ANNX02000016">
    <property type="protein sequence ID" value="KYC42916.1"/>
    <property type="molecule type" value="Genomic_DNA"/>
</dbReference>
<comment type="caution">
    <text evidence="1">The sequence shown here is derived from an EMBL/GenBank/DDBJ whole genome shotgun (WGS) entry which is preliminary data.</text>
</comment>
<evidence type="ECO:0008006" key="3">
    <source>
        <dbReference type="Google" id="ProtNLM"/>
    </source>
</evidence>
<name>A0A139XE19_9CYAN</name>
<gene>
    <name evidence="1" type="ORF">WA1_12425</name>
</gene>
<dbReference type="RefSeq" id="WP_017749517.1">
    <property type="nucleotide sequence ID" value="NZ_KQ976354.1"/>
</dbReference>
<organism evidence="1 2">
    <name type="scientific">Scytonema hofmannii PCC 7110</name>
    <dbReference type="NCBI Taxonomy" id="128403"/>
    <lineage>
        <taxon>Bacteria</taxon>
        <taxon>Bacillati</taxon>
        <taxon>Cyanobacteriota</taxon>
        <taxon>Cyanophyceae</taxon>
        <taxon>Nostocales</taxon>
        <taxon>Scytonemataceae</taxon>
        <taxon>Scytonema</taxon>
    </lineage>
</organism>
<sequence>MTNAQEIVHLNLDLSPELNQVLEEVAKKIGGTKSDVLRQGITLMQMMAKAKEQTQKLGITEAHQHTASERSIPLEDVPKNHPLEMFMESFGAWEDDRTPEEIAKDIYETRSTSDRDYNL</sequence>
<accession>A0A139XE19</accession>
<evidence type="ECO:0000313" key="2">
    <source>
        <dbReference type="Proteomes" id="UP000076925"/>
    </source>
</evidence>